<evidence type="ECO:0000256" key="7">
    <source>
        <dbReference type="SAM" id="Phobius"/>
    </source>
</evidence>
<dbReference type="GO" id="GO:0008158">
    <property type="term" value="F:hedgehog receptor activity"/>
    <property type="evidence" value="ECO:0007669"/>
    <property type="project" value="TreeGrafter"/>
</dbReference>
<dbReference type="GO" id="GO:0005886">
    <property type="term" value="C:plasma membrane"/>
    <property type="evidence" value="ECO:0007669"/>
    <property type="project" value="TreeGrafter"/>
</dbReference>
<dbReference type="Proteomes" id="UP001107558">
    <property type="component" value="Chromosome 4"/>
</dbReference>
<evidence type="ECO:0000256" key="2">
    <source>
        <dbReference type="ARBA" id="ARBA00005585"/>
    </source>
</evidence>
<dbReference type="GO" id="GO:0005119">
    <property type="term" value="F:smoothened binding"/>
    <property type="evidence" value="ECO:0007669"/>
    <property type="project" value="TreeGrafter"/>
</dbReference>
<comment type="similarity">
    <text evidence="2">Belongs to the patched family.</text>
</comment>
<keyword evidence="9" id="KW-1185">Reference proteome</keyword>
<sequence>MGLPINDSIPRVPEPHSELTIEDEKLYSDLYIRTSWFDAALALDQIEKGKADGRRTSIYLRHLFQSHFFKIGRSIDKHAGIIIFMAALILGTFCVGLKSVIIHSNVNQLWLEVGGSLEQELAYTDKYLGYIDTSTNNQLLIQTLKNEDATILYDQALLSHLKVVKQALGVEVFIGEVTKLLGPDRDPHIPMINEKYGTISWQSLDPARLLEDASKSFHTEDKSSKSDQGMIAKVEQYMKQAGITTGYIKKPCLNPFDPQCPASSPNKRSRQTPDIGAALSGGCYGYAMNFMHWPEELIVGGAEKNATNHIKKAKALQTVIQLMSEQELYDHCMITIKPIMLDGV</sequence>
<comment type="subcellular location">
    <subcellularLocation>
        <location evidence="1">Membrane</location>
        <topology evidence="1">Multi-pass membrane protein</topology>
    </subcellularLocation>
</comment>
<feature type="transmembrane region" description="Helical" evidence="7">
    <location>
        <begin position="79"/>
        <end position="101"/>
    </location>
</feature>
<comment type="caution">
    <text evidence="8">The sequence shown here is derived from an EMBL/GenBank/DDBJ whole genome shotgun (WGS) entry which is preliminary data.</text>
</comment>
<name>A0A9J6B9T1_POLVA</name>
<evidence type="ECO:0000256" key="3">
    <source>
        <dbReference type="ARBA" id="ARBA00022692"/>
    </source>
</evidence>
<protein>
    <submittedName>
        <fullName evidence="8">Uncharacterized protein</fullName>
    </submittedName>
</protein>
<keyword evidence="4 7" id="KW-1133">Transmembrane helix</keyword>
<keyword evidence="6" id="KW-0325">Glycoprotein</keyword>
<evidence type="ECO:0000256" key="1">
    <source>
        <dbReference type="ARBA" id="ARBA00004141"/>
    </source>
</evidence>
<dbReference type="PANTHER" id="PTHR46022">
    <property type="entry name" value="PROTEIN PATCHED"/>
    <property type="match status" value="1"/>
</dbReference>
<dbReference type="GO" id="GO:0045879">
    <property type="term" value="P:negative regulation of smoothened signaling pathway"/>
    <property type="evidence" value="ECO:0007669"/>
    <property type="project" value="TreeGrafter"/>
</dbReference>
<proteinExistence type="inferred from homology"/>
<gene>
    <name evidence="8" type="ORF">PVAND_014444</name>
</gene>
<evidence type="ECO:0000256" key="5">
    <source>
        <dbReference type="ARBA" id="ARBA00023136"/>
    </source>
</evidence>
<dbReference type="PANTHER" id="PTHR46022:SF1">
    <property type="entry name" value="PROTEIN PATCHED"/>
    <property type="match status" value="1"/>
</dbReference>
<dbReference type="GO" id="GO:0097108">
    <property type="term" value="F:hedgehog family protein binding"/>
    <property type="evidence" value="ECO:0007669"/>
    <property type="project" value="TreeGrafter"/>
</dbReference>
<keyword evidence="3 7" id="KW-0812">Transmembrane</keyword>
<accession>A0A9J6B9T1</accession>
<organism evidence="8 9">
    <name type="scientific">Polypedilum vanderplanki</name>
    <name type="common">Sleeping chironomid midge</name>
    <dbReference type="NCBI Taxonomy" id="319348"/>
    <lineage>
        <taxon>Eukaryota</taxon>
        <taxon>Metazoa</taxon>
        <taxon>Ecdysozoa</taxon>
        <taxon>Arthropoda</taxon>
        <taxon>Hexapoda</taxon>
        <taxon>Insecta</taxon>
        <taxon>Pterygota</taxon>
        <taxon>Neoptera</taxon>
        <taxon>Endopterygota</taxon>
        <taxon>Diptera</taxon>
        <taxon>Nematocera</taxon>
        <taxon>Chironomoidea</taxon>
        <taxon>Chironomidae</taxon>
        <taxon>Chironominae</taxon>
        <taxon>Polypedilum</taxon>
        <taxon>Polypedilum</taxon>
    </lineage>
</organism>
<dbReference type="EMBL" id="JADBJN010000004">
    <property type="protein sequence ID" value="KAG5666415.1"/>
    <property type="molecule type" value="Genomic_DNA"/>
</dbReference>
<dbReference type="OrthoDB" id="5873834at2759"/>
<dbReference type="AlphaFoldDB" id="A0A9J6B9T1"/>
<reference evidence="8" key="1">
    <citation type="submission" date="2021-03" db="EMBL/GenBank/DDBJ databases">
        <title>Chromosome level genome of the anhydrobiotic midge Polypedilum vanderplanki.</title>
        <authorList>
            <person name="Yoshida Y."/>
            <person name="Kikawada T."/>
            <person name="Gusev O."/>
        </authorList>
    </citation>
    <scope>NUCLEOTIDE SEQUENCE</scope>
    <source>
        <strain evidence="8">NIAS01</strain>
        <tissue evidence="8">Whole body or cell culture</tissue>
    </source>
</reference>
<keyword evidence="5 7" id="KW-0472">Membrane</keyword>
<evidence type="ECO:0000256" key="4">
    <source>
        <dbReference type="ARBA" id="ARBA00022989"/>
    </source>
</evidence>
<evidence type="ECO:0000256" key="6">
    <source>
        <dbReference type="ARBA" id="ARBA00023180"/>
    </source>
</evidence>
<evidence type="ECO:0000313" key="9">
    <source>
        <dbReference type="Proteomes" id="UP001107558"/>
    </source>
</evidence>
<evidence type="ECO:0000313" key="8">
    <source>
        <dbReference type="EMBL" id="KAG5666415.1"/>
    </source>
</evidence>